<dbReference type="GO" id="GO:0046872">
    <property type="term" value="F:metal ion binding"/>
    <property type="evidence" value="ECO:0007669"/>
    <property type="project" value="UniProtKB-UniRule"/>
</dbReference>
<keyword evidence="6 8" id="KW-0808">Transferase</keyword>
<dbReference type="GO" id="GO:0005829">
    <property type="term" value="C:cytosol"/>
    <property type="evidence" value="ECO:0007669"/>
    <property type="project" value="TreeGrafter"/>
</dbReference>
<protein>
    <recommendedName>
        <fullName evidence="6">Molybdopterin molybdenumtransferase</fullName>
        <ecNumber evidence="6">2.10.1.1</ecNumber>
    </recommendedName>
</protein>
<dbReference type="EC" id="2.10.1.1" evidence="6"/>
<evidence type="ECO:0000313" key="9">
    <source>
        <dbReference type="Proteomes" id="UP000238220"/>
    </source>
</evidence>
<accession>A0A2S5TLE1</accession>
<comment type="catalytic activity">
    <reaction evidence="5">
        <text>adenylyl-molybdopterin + molybdate = Mo-molybdopterin + AMP + H(+)</text>
        <dbReference type="Rhea" id="RHEA:35047"/>
        <dbReference type="ChEBI" id="CHEBI:15378"/>
        <dbReference type="ChEBI" id="CHEBI:36264"/>
        <dbReference type="ChEBI" id="CHEBI:62727"/>
        <dbReference type="ChEBI" id="CHEBI:71302"/>
        <dbReference type="ChEBI" id="CHEBI:456215"/>
        <dbReference type="EC" id="2.10.1.1"/>
    </reaction>
</comment>
<evidence type="ECO:0000256" key="4">
    <source>
        <dbReference type="ARBA" id="ARBA00023150"/>
    </source>
</evidence>
<evidence type="ECO:0000256" key="1">
    <source>
        <dbReference type="ARBA" id="ARBA00002901"/>
    </source>
</evidence>
<dbReference type="Gene3D" id="3.40.980.10">
    <property type="entry name" value="MoaB/Mog-like domain"/>
    <property type="match status" value="1"/>
</dbReference>
<evidence type="ECO:0000256" key="6">
    <source>
        <dbReference type="RuleBase" id="RU365090"/>
    </source>
</evidence>
<dbReference type="InterPro" id="IPR005110">
    <property type="entry name" value="MoeA_linker/N"/>
</dbReference>
<comment type="cofactor">
    <cofactor evidence="6">
        <name>Mg(2+)</name>
        <dbReference type="ChEBI" id="CHEBI:18420"/>
    </cofactor>
</comment>
<organism evidence="8 9">
    <name type="scientific">Solimonas fluminis</name>
    <dbReference type="NCBI Taxonomy" id="2086571"/>
    <lineage>
        <taxon>Bacteria</taxon>
        <taxon>Pseudomonadati</taxon>
        <taxon>Pseudomonadota</taxon>
        <taxon>Gammaproteobacteria</taxon>
        <taxon>Nevskiales</taxon>
        <taxon>Nevskiaceae</taxon>
        <taxon>Solimonas</taxon>
    </lineage>
</organism>
<evidence type="ECO:0000313" key="8">
    <source>
        <dbReference type="EMBL" id="PPE75803.1"/>
    </source>
</evidence>
<gene>
    <name evidence="8" type="ORF">C3942_02640</name>
</gene>
<dbReference type="InterPro" id="IPR005111">
    <property type="entry name" value="MoeA_C_domain_IV"/>
</dbReference>
<keyword evidence="6" id="KW-0500">Molybdenum</keyword>
<dbReference type="InterPro" id="IPR001453">
    <property type="entry name" value="MoaB/Mog_dom"/>
</dbReference>
<dbReference type="GO" id="GO:0006777">
    <property type="term" value="P:Mo-molybdopterin cofactor biosynthetic process"/>
    <property type="evidence" value="ECO:0007669"/>
    <property type="project" value="UniProtKB-UniRule"/>
</dbReference>
<dbReference type="Pfam" id="PF00994">
    <property type="entry name" value="MoCF_biosynth"/>
    <property type="match status" value="1"/>
</dbReference>
<dbReference type="SUPFAM" id="SSF63882">
    <property type="entry name" value="MoeA N-terminal region -like"/>
    <property type="match status" value="1"/>
</dbReference>
<comment type="caution">
    <text evidence="8">The sequence shown here is derived from an EMBL/GenBank/DDBJ whole genome shotgun (WGS) entry which is preliminary data.</text>
</comment>
<feature type="domain" description="MoaB/Mog" evidence="7">
    <location>
        <begin position="187"/>
        <end position="325"/>
    </location>
</feature>
<dbReference type="UniPathway" id="UPA00344"/>
<dbReference type="SUPFAM" id="SSF53218">
    <property type="entry name" value="Molybdenum cofactor biosynthesis proteins"/>
    <property type="match status" value="1"/>
</dbReference>
<evidence type="ECO:0000256" key="2">
    <source>
        <dbReference type="ARBA" id="ARBA00005046"/>
    </source>
</evidence>
<evidence type="ECO:0000256" key="3">
    <source>
        <dbReference type="ARBA" id="ARBA00010763"/>
    </source>
</evidence>
<dbReference type="InterPro" id="IPR038987">
    <property type="entry name" value="MoeA-like"/>
</dbReference>
<dbReference type="CDD" id="cd00887">
    <property type="entry name" value="MoeA"/>
    <property type="match status" value="1"/>
</dbReference>
<evidence type="ECO:0000259" key="7">
    <source>
        <dbReference type="SMART" id="SM00852"/>
    </source>
</evidence>
<dbReference type="PANTHER" id="PTHR10192:SF5">
    <property type="entry name" value="GEPHYRIN"/>
    <property type="match status" value="1"/>
</dbReference>
<proteinExistence type="inferred from homology"/>
<keyword evidence="6" id="KW-0460">Magnesium</keyword>
<comment type="function">
    <text evidence="1 6">Catalyzes the insertion of molybdate into adenylated molybdopterin with the concomitant release of AMP.</text>
</comment>
<dbReference type="SUPFAM" id="SSF63867">
    <property type="entry name" value="MoeA C-terminal domain-like"/>
    <property type="match status" value="1"/>
</dbReference>
<dbReference type="NCBIfam" id="TIGR00177">
    <property type="entry name" value="molyb_syn"/>
    <property type="match status" value="1"/>
</dbReference>
<dbReference type="GO" id="GO:0061599">
    <property type="term" value="F:molybdopterin molybdotransferase activity"/>
    <property type="evidence" value="ECO:0007669"/>
    <property type="project" value="UniProtKB-UniRule"/>
</dbReference>
<dbReference type="Gene3D" id="2.170.190.11">
    <property type="entry name" value="Molybdopterin biosynthesis moea protein, domain 3"/>
    <property type="match status" value="1"/>
</dbReference>
<dbReference type="Gene3D" id="2.40.340.10">
    <property type="entry name" value="MoeA, C-terminal, domain IV"/>
    <property type="match status" value="1"/>
</dbReference>
<dbReference type="Pfam" id="PF03453">
    <property type="entry name" value="MoeA_N"/>
    <property type="match status" value="1"/>
</dbReference>
<sequence length="410" mass="42635">MAHDCGDVAHGGKSPLLPLEAALAVYGERIRPLAAQRGPVHEALGRVLAEPAASAVDLPLFTQSAVDGYALRSADAAGTLRVTGEIAAGDAAKLSVGPGEALRIFTGGAVPAGADTVARQEIVKREGDRITLTEPLAANVDIRHRGEEVRAGDPISPPGRRLHSGLLAALAMAGVQQVATRPRPRVAVLVTGNEVARPGEALAPGQIHDANGPLCAGWLAERGYPLAMLRYVPDSLDAVTAALQDAAAGADLVITSGGVSVGDHDHLPAAAKAAGFERVFWKVAQKPGKPIWYGMRGNQPLLALPGNPGAVLIGLHVHVIRALQLLEGLDQPAPLWREGALAADFRADRVRDSLLRVTVGQDPSGRVTLGRLAKQDSHMLSNLARADALAWLPASETPLAAGTPVRWIAL</sequence>
<dbReference type="Pfam" id="PF03454">
    <property type="entry name" value="MoeA_C"/>
    <property type="match status" value="1"/>
</dbReference>
<dbReference type="Gene3D" id="3.90.105.10">
    <property type="entry name" value="Molybdopterin biosynthesis moea protein, domain 2"/>
    <property type="match status" value="1"/>
</dbReference>
<dbReference type="OrthoDB" id="9804758at2"/>
<keyword evidence="4 6" id="KW-0501">Molybdenum cofactor biosynthesis</keyword>
<dbReference type="InterPro" id="IPR036135">
    <property type="entry name" value="MoeA_linker/N_sf"/>
</dbReference>
<reference evidence="8 9" key="1">
    <citation type="submission" date="2018-02" db="EMBL/GenBank/DDBJ databases">
        <title>Genome sequencing of Solimonas sp. HR-BB.</title>
        <authorList>
            <person name="Lee Y."/>
            <person name="Jeon C.O."/>
        </authorList>
    </citation>
    <scope>NUCLEOTIDE SEQUENCE [LARGE SCALE GENOMIC DNA]</scope>
    <source>
        <strain evidence="8 9">HR-BB</strain>
    </source>
</reference>
<dbReference type="NCBIfam" id="NF045515">
    <property type="entry name" value="Glp_gephyrin"/>
    <property type="match status" value="1"/>
</dbReference>
<dbReference type="InterPro" id="IPR036688">
    <property type="entry name" value="MoeA_C_domain_IV_sf"/>
</dbReference>
<dbReference type="Proteomes" id="UP000238220">
    <property type="component" value="Unassembled WGS sequence"/>
</dbReference>
<evidence type="ECO:0000256" key="5">
    <source>
        <dbReference type="ARBA" id="ARBA00047317"/>
    </source>
</evidence>
<dbReference type="PANTHER" id="PTHR10192">
    <property type="entry name" value="MOLYBDOPTERIN BIOSYNTHESIS PROTEIN"/>
    <property type="match status" value="1"/>
</dbReference>
<comment type="similarity">
    <text evidence="3 6">Belongs to the MoeA family.</text>
</comment>
<name>A0A2S5TLE1_9GAMM</name>
<dbReference type="InterPro" id="IPR036425">
    <property type="entry name" value="MoaB/Mog-like_dom_sf"/>
</dbReference>
<keyword evidence="9" id="KW-1185">Reference proteome</keyword>
<dbReference type="RefSeq" id="WP_104228769.1">
    <property type="nucleotide sequence ID" value="NZ_PSNW01000001.1"/>
</dbReference>
<keyword evidence="6" id="KW-0479">Metal-binding</keyword>
<dbReference type="SMART" id="SM00852">
    <property type="entry name" value="MoCF_biosynth"/>
    <property type="match status" value="1"/>
</dbReference>
<dbReference type="EMBL" id="PSNW01000001">
    <property type="protein sequence ID" value="PPE75803.1"/>
    <property type="molecule type" value="Genomic_DNA"/>
</dbReference>
<dbReference type="AlphaFoldDB" id="A0A2S5TLE1"/>
<comment type="pathway">
    <text evidence="2 6">Cofactor biosynthesis; molybdopterin biosynthesis.</text>
</comment>